<organism evidence="1 2">
    <name type="scientific">Vaccinium darrowii</name>
    <dbReference type="NCBI Taxonomy" id="229202"/>
    <lineage>
        <taxon>Eukaryota</taxon>
        <taxon>Viridiplantae</taxon>
        <taxon>Streptophyta</taxon>
        <taxon>Embryophyta</taxon>
        <taxon>Tracheophyta</taxon>
        <taxon>Spermatophyta</taxon>
        <taxon>Magnoliopsida</taxon>
        <taxon>eudicotyledons</taxon>
        <taxon>Gunneridae</taxon>
        <taxon>Pentapetalae</taxon>
        <taxon>asterids</taxon>
        <taxon>Ericales</taxon>
        <taxon>Ericaceae</taxon>
        <taxon>Vaccinioideae</taxon>
        <taxon>Vaccinieae</taxon>
        <taxon>Vaccinium</taxon>
    </lineage>
</organism>
<gene>
    <name evidence="1" type="ORF">Vadar_015484</name>
</gene>
<proteinExistence type="predicted"/>
<name>A0ACB7X173_9ERIC</name>
<protein>
    <submittedName>
        <fullName evidence="1">Uncharacterized protein</fullName>
    </submittedName>
</protein>
<comment type="caution">
    <text evidence="1">The sequence shown here is derived from an EMBL/GenBank/DDBJ whole genome shotgun (WGS) entry which is preliminary data.</text>
</comment>
<dbReference type="Proteomes" id="UP000828048">
    <property type="component" value="Chromosome 2"/>
</dbReference>
<keyword evidence="2" id="KW-1185">Reference proteome</keyword>
<dbReference type="EMBL" id="CM037152">
    <property type="protein sequence ID" value="KAH7834388.1"/>
    <property type="molecule type" value="Genomic_DNA"/>
</dbReference>
<evidence type="ECO:0000313" key="2">
    <source>
        <dbReference type="Proteomes" id="UP000828048"/>
    </source>
</evidence>
<sequence>MVKIKSASKPIVIGGAGVALLMLWTFSPFQSFPTLLDVAKTTMLPEKDGATTIHCATVSDQGVNLGHDPVDQTFYDDPALSYLIGNPFKNWDEKRREWLKHHPSFATGAEDWVFMVTGS</sequence>
<accession>A0ACB7X173</accession>
<reference evidence="1 2" key="1">
    <citation type="journal article" date="2021" name="Hortic Res">
        <title>High-quality reference genome and annotation aids understanding of berry development for evergreen blueberry (Vaccinium darrowii).</title>
        <authorList>
            <person name="Yu J."/>
            <person name="Hulse-Kemp A.M."/>
            <person name="Babiker E."/>
            <person name="Staton M."/>
        </authorList>
    </citation>
    <scope>NUCLEOTIDE SEQUENCE [LARGE SCALE GENOMIC DNA]</scope>
    <source>
        <strain evidence="2">cv. NJ 8807/NJ 8810</strain>
        <tissue evidence="1">Young leaf</tissue>
    </source>
</reference>
<evidence type="ECO:0000313" key="1">
    <source>
        <dbReference type="EMBL" id="KAH7834388.1"/>
    </source>
</evidence>